<sequence length="61" mass="6938">MGYRLVESTRSRNPGLKFDGSHRTRILKVDPQASVSMAKPNVLTSLPYPCWPRRLHQMVGT</sequence>
<gene>
    <name evidence="1" type="ORF">PG991_012358</name>
</gene>
<dbReference type="Proteomes" id="UP001396898">
    <property type="component" value="Unassembled WGS sequence"/>
</dbReference>
<proteinExistence type="predicted"/>
<protein>
    <submittedName>
        <fullName evidence="1">Uncharacterized protein</fullName>
    </submittedName>
</protein>
<dbReference type="EMBL" id="JAQQWI010000017">
    <property type="protein sequence ID" value="KAK8006061.1"/>
    <property type="molecule type" value="Genomic_DNA"/>
</dbReference>
<evidence type="ECO:0000313" key="2">
    <source>
        <dbReference type="Proteomes" id="UP001396898"/>
    </source>
</evidence>
<name>A0ABR1R9Q7_9PEZI</name>
<accession>A0ABR1R9Q7</accession>
<reference evidence="1 2" key="1">
    <citation type="submission" date="2023-01" db="EMBL/GenBank/DDBJ databases">
        <title>Analysis of 21 Apiospora genomes using comparative genomics revels a genus with tremendous synthesis potential of carbohydrate active enzymes and secondary metabolites.</title>
        <authorList>
            <person name="Sorensen T."/>
        </authorList>
    </citation>
    <scope>NUCLEOTIDE SEQUENCE [LARGE SCALE GENOMIC DNA]</scope>
    <source>
        <strain evidence="1 2">CBS 20057</strain>
    </source>
</reference>
<comment type="caution">
    <text evidence="1">The sequence shown here is derived from an EMBL/GenBank/DDBJ whole genome shotgun (WGS) entry which is preliminary data.</text>
</comment>
<evidence type="ECO:0000313" key="1">
    <source>
        <dbReference type="EMBL" id="KAK8006061.1"/>
    </source>
</evidence>
<organism evidence="1 2">
    <name type="scientific">Apiospora marii</name>
    <dbReference type="NCBI Taxonomy" id="335849"/>
    <lineage>
        <taxon>Eukaryota</taxon>
        <taxon>Fungi</taxon>
        <taxon>Dikarya</taxon>
        <taxon>Ascomycota</taxon>
        <taxon>Pezizomycotina</taxon>
        <taxon>Sordariomycetes</taxon>
        <taxon>Xylariomycetidae</taxon>
        <taxon>Amphisphaeriales</taxon>
        <taxon>Apiosporaceae</taxon>
        <taxon>Apiospora</taxon>
    </lineage>
</organism>
<keyword evidence="2" id="KW-1185">Reference proteome</keyword>